<gene>
    <name evidence="3" type="ORF">EST38_g1630</name>
</gene>
<dbReference type="AlphaFoldDB" id="A0A4Q2DYW9"/>
<feature type="transmembrane region" description="Helical" evidence="1">
    <location>
        <begin position="90"/>
        <end position="114"/>
    </location>
</feature>
<evidence type="ECO:0000313" key="4">
    <source>
        <dbReference type="Proteomes" id="UP000290288"/>
    </source>
</evidence>
<feature type="transmembrane region" description="Helical" evidence="1">
    <location>
        <begin position="134"/>
        <end position="154"/>
    </location>
</feature>
<proteinExistence type="predicted"/>
<comment type="caution">
    <text evidence="3">The sequence shown here is derived from an EMBL/GenBank/DDBJ whole genome shotgun (WGS) entry which is preliminary data.</text>
</comment>
<keyword evidence="1" id="KW-0812">Transmembrane</keyword>
<keyword evidence="2" id="KW-0732">Signal</keyword>
<reference evidence="3 4" key="1">
    <citation type="submission" date="2019-01" db="EMBL/GenBank/DDBJ databases">
        <title>Draft genome sequence of Psathyrella aberdarensis IHI B618.</title>
        <authorList>
            <person name="Buettner E."/>
            <person name="Kellner H."/>
        </authorList>
    </citation>
    <scope>NUCLEOTIDE SEQUENCE [LARGE SCALE GENOMIC DNA]</scope>
    <source>
        <strain evidence="3 4">IHI B618</strain>
    </source>
</reference>
<name>A0A4Q2DYW9_9AGAR</name>
<dbReference type="Proteomes" id="UP000290288">
    <property type="component" value="Unassembled WGS sequence"/>
</dbReference>
<evidence type="ECO:0000256" key="1">
    <source>
        <dbReference type="SAM" id="Phobius"/>
    </source>
</evidence>
<keyword evidence="1" id="KW-0472">Membrane</keyword>
<dbReference type="EMBL" id="SDEE01000023">
    <property type="protein sequence ID" value="RXW24225.1"/>
    <property type="molecule type" value="Genomic_DNA"/>
</dbReference>
<dbReference type="OrthoDB" id="2958007at2759"/>
<organism evidence="3 4">
    <name type="scientific">Candolleomyces aberdarensis</name>
    <dbReference type="NCBI Taxonomy" id="2316362"/>
    <lineage>
        <taxon>Eukaryota</taxon>
        <taxon>Fungi</taxon>
        <taxon>Dikarya</taxon>
        <taxon>Basidiomycota</taxon>
        <taxon>Agaricomycotina</taxon>
        <taxon>Agaricomycetes</taxon>
        <taxon>Agaricomycetidae</taxon>
        <taxon>Agaricales</taxon>
        <taxon>Agaricineae</taxon>
        <taxon>Psathyrellaceae</taxon>
        <taxon>Candolleomyces</taxon>
    </lineage>
</organism>
<accession>A0A4Q2DYW9</accession>
<evidence type="ECO:0000313" key="3">
    <source>
        <dbReference type="EMBL" id="RXW24225.1"/>
    </source>
</evidence>
<protein>
    <submittedName>
        <fullName evidence="3">Uncharacterized protein</fullName>
    </submittedName>
</protein>
<sequence length="163" mass="17850">MIKIGRASLHVKYVNVLSVTLLVCLFASASTPPSNLIDLDLAKFYDLLLTLDLEVSSSSGIFGKCSHSHEDSDLPVPSVHGCNLSGGTPLLFLAFVLLLLHEVIVMVITLVIGFRKYLNLRTPLIRTLYRDGTIFFVLIFLVSLANIVNLAAGVPEYLDLFTT</sequence>
<keyword evidence="1" id="KW-1133">Transmembrane helix</keyword>
<feature type="chain" id="PRO_5020319405" evidence="2">
    <location>
        <begin position="30"/>
        <end position="163"/>
    </location>
</feature>
<keyword evidence="4" id="KW-1185">Reference proteome</keyword>
<feature type="signal peptide" evidence="2">
    <location>
        <begin position="1"/>
        <end position="29"/>
    </location>
</feature>
<evidence type="ECO:0000256" key="2">
    <source>
        <dbReference type="SAM" id="SignalP"/>
    </source>
</evidence>